<evidence type="ECO:0000313" key="3">
    <source>
        <dbReference type="Proteomes" id="UP000605992"/>
    </source>
</evidence>
<dbReference type="SUPFAM" id="SSF63829">
    <property type="entry name" value="Calcium-dependent phosphotriesterase"/>
    <property type="match status" value="1"/>
</dbReference>
<dbReference type="Gene3D" id="2.120.10.30">
    <property type="entry name" value="TolB, C-terminal domain"/>
    <property type="match status" value="1"/>
</dbReference>
<dbReference type="AlphaFoldDB" id="A0A8J3V5N9"/>
<organism evidence="2 3">
    <name type="scientific">Planotetraspora thailandica</name>
    <dbReference type="NCBI Taxonomy" id="487172"/>
    <lineage>
        <taxon>Bacteria</taxon>
        <taxon>Bacillati</taxon>
        <taxon>Actinomycetota</taxon>
        <taxon>Actinomycetes</taxon>
        <taxon>Streptosporangiales</taxon>
        <taxon>Streptosporangiaceae</taxon>
        <taxon>Planotetraspora</taxon>
    </lineage>
</organism>
<evidence type="ECO:0000313" key="2">
    <source>
        <dbReference type="EMBL" id="GII57838.1"/>
    </source>
</evidence>
<feature type="signal peptide" evidence="1">
    <location>
        <begin position="1"/>
        <end position="25"/>
    </location>
</feature>
<feature type="chain" id="PRO_5035159400" description="Superoxide dismutase" evidence="1">
    <location>
        <begin position="26"/>
        <end position="325"/>
    </location>
</feature>
<protein>
    <recommendedName>
        <fullName evidence="4">Superoxide dismutase</fullName>
    </recommendedName>
</protein>
<name>A0A8J3V5N9_9ACTN</name>
<accession>A0A8J3V5N9</accession>
<comment type="caution">
    <text evidence="2">The sequence shown here is derived from an EMBL/GenBank/DDBJ whole genome shotgun (WGS) entry which is preliminary data.</text>
</comment>
<evidence type="ECO:0008006" key="4">
    <source>
        <dbReference type="Google" id="ProtNLM"/>
    </source>
</evidence>
<evidence type="ECO:0000256" key="1">
    <source>
        <dbReference type="SAM" id="SignalP"/>
    </source>
</evidence>
<dbReference type="Proteomes" id="UP000605992">
    <property type="component" value="Unassembled WGS sequence"/>
</dbReference>
<proteinExistence type="predicted"/>
<gene>
    <name evidence="2" type="ORF">Pth03_62270</name>
</gene>
<sequence length="325" mass="33535">MSYMKVAVVLAGFLSVLVGAPAAAAAGTAPERAGASATLVSTSASKPAYPTRFPLPAGFQPEGIAIGPGPAAYFGSRATGAIYRADLRTGHGRIINPGPGTPSLGLKVDPRGRLFVAGGTGGDARVIDTRSGKVLASYRLATGTAFVNDVLLTRDAAYFTDSANPVLYKLPFGRGGALPKEAVKVPLSGDIVYTTGNNANGIAPTPDGKALLVVQSNTGKLFRVNPKTGVATLVDIGTESLVNGDGLLLKGRVLHVVQNRLNTVTALHLDRAATSGTLIGRLTDSRFDVPTTVASFRGRLYLPNARFTTTPSPTTTYDVVAVPLH</sequence>
<reference evidence="2" key="1">
    <citation type="submission" date="2021-01" db="EMBL/GenBank/DDBJ databases">
        <title>Whole genome shotgun sequence of Planotetraspora thailandica NBRC 104271.</title>
        <authorList>
            <person name="Komaki H."/>
            <person name="Tamura T."/>
        </authorList>
    </citation>
    <scope>NUCLEOTIDE SEQUENCE</scope>
    <source>
        <strain evidence="2">NBRC 104271</strain>
    </source>
</reference>
<keyword evidence="3" id="KW-1185">Reference proteome</keyword>
<keyword evidence="1" id="KW-0732">Signal</keyword>
<dbReference type="InterPro" id="IPR011042">
    <property type="entry name" value="6-blade_b-propeller_TolB-like"/>
</dbReference>
<dbReference type="EMBL" id="BOOR01000056">
    <property type="protein sequence ID" value="GII57838.1"/>
    <property type="molecule type" value="Genomic_DNA"/>
</dbReference>